<name>A0A1I5WK95_9FIRM</name>
<organism evidence="2 3">
    <name type="scientific">Caldicoprobacter faecalis</name>
    <dbReference type="NCBI Taxonomy" id="937334"/>
    <lineage>
        <taxon>Bacteria</taxon>
        <taxon>Bacillati</taxon>
        <taxon>Bacillota</taxon>
        <taxon>Clostridia</taxon>
        <taxon>Caldicoprobacterales</taxon>
        <taxon>Caldicoprobacteraceae</taxon>
        <taxon>Caldicoprobacter</taxon>
    </lineage>
</organism>
<dbReference type="CDD" id="cd05403">
    <property type="entry name" value="NT_KNTase_like"/>
    <property type="match status" value="1"/>
</dbReference>
<gene>
    <name evidence="2" type="ORF">SAMN05444406_11729</name>
</gene>
<accession>A0A1I5WK95</accession>
<dbReference type="EMBL" id="FOXR01000017">
    <property type="protein sequence ID" value="SFQ19776.1"/>
    <property type="molecule type" value="Genomic_DNA"/>
</dbReference>
<evidence type="ECO:0000313" key="2">
    <source>
        <dbReference type="EMBL" id="SFQ19776.1"/>
    </source>
</evidence>
<keyword evidence="2" id="KW-0808">Transferase</keyword>
<dbReference type="Pfam" id="PF18765">
    <property type="entry name" value="Polbeta"/>
    <property type="match status" value="1"/>
</dbReference>
<keyword evidence="3" id="KW-1185">Reference proteome</keyword>
<evidence type="ECO:0000313" key="3">
    <source>
        <dbReference type="Proteomes" id="UP000198577"/>
    </source>
</evidence>
<dbReference type="AlphaFoldDB" id="A0A1I5WK95"/>
<dbReference type="GO" id="GO:0016740">
    <property type="term" value="F:transferase activity"/>
    <property type="evidence" value="ECO:0007669"/>
    <property type="project" value="UniProtKB-KW"/>
</dbReference>
<dbReference type="SUPFAM" id="SSF81301">
    <property type="entry name" value="Nucleotidyltransferase"/>
    <property type="match status" value="1"/>
</dbReference>
<protein>
    <submittedName>
        <fullName evidence="2">Nucleotidyltransferase domain-containing protein</fullName>
    </submittedName>
</protein>
<dbReference type="Gene3D" id="3.30.460.10">
    <property type="entry name" value="Beta Polymerase, domain 2"/>
    <property type="match status" value="1"/>
</dbReference>
<dbReference type="InterPro" id="IPR041633">
    <property type="entry name" value="Polbeta"/>
</dbReference>
<evidence type="ECO:0000259" key="1">
    <source>
        <dbReference type="Pfam" id="PF18765"/>
    </source>
</evidence>
<dbReference type="OrthoDB" id="9803106at2"/>
<dbReference type="RefSeq" id="WP_092282413.1">
    <property type="nucleotide sequence ID" value="NZ_FOXR01000017.1"/>
</dbReference>
<reference evidence="2 3" key="1">
    <citation type="submission" date="2016-10" db="EMBL/GenBank/DDBJ databases">
        <authorList>
            <person name="de Groot N.N."/>
        </authorList>
    </citation>
    <scope>NUCLEOTIDE SEQUENCE [LARGE SCALE GENOMIC DNA]</scope>
    <source>
        <strain evidence="2 3">DSM 20678</strain>
    </source>
</reference>
<proteinExistence type="predicted"/>
<feature type="domain" description="Polymerase beta nucleotidyltransferase" evidence="1">
    <location>
        <begin position="13"/>
        <end position="103"/>
    </location>
</feature>
<dbReference type="STRING" id="937334.SAMN05444406_11729"/>
<dbReference type="InterPro" id="IPR043519">
    <property type="entry name" value="NT_sf"/>
</dbReference>
<sequence length="127" mass="14515">MDFGLRQSDIDYIVRVISEFSEIEKAVIFGSRAKGDFKPGSDVDIAIYGENITFDTVSAVHSMLEEQGPLPYFFDIVDYTHLDHKDLKEHIDKVGKVIFERKRAAEDFEKIQSFSLETSEEFTGTLI</sequence>
<dbReference type="Proteomes" id="UP000198577">
    <property type="component" value="Unassembled WGS sequence"/>
</dbReference>